<proteinExistence type="predicted"/>
<protein>
    <submittedName>
        <fullName evidence="1">Uncharacterized protein</fullName>
    </submittedName>
</protein>
<dbReference type="AlphaFoldDB" id="A0A0D0DJI4"/>
<sequence length="94" mass="9836">MGATGLDSPSTARMALMASCTCVDKLKCSSSTHRSDSFGIDQVYVTDLPFSSVCLPTTTLHCTAKESSSVNAVSDVLHGFSLDCQLIGTAPFRG</sequence>
<reference evidence="1 2" key="1">
    <citation type="submission" date="2014-04" db="EMBL/GenBank/DDBJ databases">
        <authorList>
            <consortium name="DOE Joint Genome Institute"/>
            <person name="Kuo A."/>
            <person name="Kohler A."/>
            <person name="Jargeat P."/>
            <person name="Nagy L.G."/>
            <person name="Floudas D."/>
            <person name="Copeland A."/>
            <person name="Barry K.W."/>
            <person name="Cichocki N."/>
            <person name="Veneault-Fourrey C."/>
            <person name="LaButti K."/>
            <person name="Lindquist E.A."/>
            <person name="Lipzen A."/>
            <person name="Lundell T."/>
            <person name="Morin E."/>
            <person name="Murat C."/>
            <person name="Sun H."/>
            <person name="Tunlid A."/>
            <person name="Henrissat B."/>
            <person name="Grigoriev I.V."/>
            <person name="Hibbett D.S."/>
            <person name="Martin F."/>
            <person name="Nordberg H.P."/>
            <person name="Cantor M.N."/>
            <person name="Hua S.X."/>
        </authorList>
    </citation>
    <scope>NUCLEOTIDE SEQUENCE [LARGE SCALE GENOMIC DNA]</scope>
    <source>
        <strain evidence="1 2">Ve08.2h10</strain>
    </source>
</reference>
<gene>
    <name evidence="1" type="ORF">PAXRUDRAFT_834623</name>
</gene>
<reference evidence="2" key="2">
    <citation type="submission" date="2015-01" db="EMBL/GenBank/DDBJ databases">
        <title>Evolutionary Origins and Diversification of the Mycorrhizal Mutualists.</title>
        <authorList>
            <consortium name="DOE Joint Genome Institute"/>
            <consortium name="Mycorrhizal Genomics Consortium"/>
            <person name="Kohler A."/>
            <person name="Kuo A."/>
            <person name="Nagy L.G."/>
            <person name="Floudas D."/>
            <person name="Copeland A."/>
            <person name="Barry K.W."/>
            <person name="Cichocki N."/>
            <person name="Veneault-Fourrey C."/>
            <person name="LaButti K."/>
            <person name="Lindquist E.A."/>
            <person name="Lipzen A."/>
            <person name="Lundell T."/>
            <person name="Morin E."/>
            <person name="Murat C."/>
            <person name="Riley R."/>
            <person name="Ohm R."/>
            <person name="Sun H."/>
            <person name="Tunlid A."/>
            <person name="Henrissat B."/>
            <person name="Grigoriev I.V."/>
            <person name="Hibbett D.S."/>
            <person name="Martin F."/>
        </authorList>
    </citation>
    <scope>NUCLEOTIDE SEQUENCE [LARGE SCALE GENOMIC DNA]</scope>
    <source>
        <strain evidence="2">Ve08.2h10</strain>
    </source>
</reference>
<name>A0A0D0DJI4_9AGAM</name>
<keyword evidence="2" id="KW-1185">Reference proteome</keyword>
<dbReference type="HOGENOM" id="CLU_2386827_0_0_1"/>
<dbReference type="Proteomes" id="UP000054538">
    <property type="component" value="Unassembled WGS sequence"/>
</dbReference>
<organism evidence="1 2">
    <name type="scientific">Paxillus rubicundulus Ve08.2h10</name>
    <dbReference type="NCBI Taxonomy" id="930991"/>
    <lineage>
        <taxon>Eukaryota</taxon>
        <taxon>Fungi</taxon>
        <taxon>Dikarya</taxon>
        <taxon>Basidiomycota</taxon>
        <taxon>Agaricomycotina</taxon>
        <taxon>Agaricomycetes</taxon>
        <taxon>Agaricomycetidae</taxon>
        <taxon>Boletales</taxon>
        <taxon>Paxilineae</taxon>
        <taxon>Paxillaceae</taxon>
        <taxon>Paxillus</taxon>
    </lineage>
</organism>
<accession>A0A0D0DJI4</accession>
<evidence type="ECO:0000313" key="1">
    <source>
        <dbReference type="EMBL" id="KIK78295.1"/>
    </source>
</evidence>
<evidence type="ECO:0000313" key="2">
    <source>
        <dbReference type="Proteomes" id="UP000054538"/>
    </source>
</evidence>
<dbReference type="EMBL" id="KN826639">
    <property type="protein sequence ID" value="KIK78295.1"/>
    <property type="molecule type" value="Genomic_DNA"/>
</dbReference>
<dbReference type="InParanoid" id="A0A0D0DJI4"/>